<dbReference type="PANTHER" id="PTHR48044:SF7">
    <property type="entry name" value="GLYCOSYLTRANSFERASE"/>
    <property type="match status" value="1"/>
</dbReference>
<evidence type="ECO:0000259" key="2">
    <source>
        <dbReference type="Pfam" id="PF26168"/>
    </source>
</evidence>
<protein>
    <recommendedName>
        <fullName evidence="2">Glycosyltransferase N-terminal domain-containing protein</fullName>
    </recommendedName>
</protein>
<dbReference type="InterPro" id="IPR058980">
    <property type="entry name" value="Glyco_transf_N"/>
</dbReference>
<organism evidence="3 4">
    <name type="scientific">Actinidia rufa</name>
    <dbReference type="NCBI Taxonomy" id="165716"/>
    <lineage>
        <taxon>Eukaryota</taxon>
        <taxon>Viridiplantae</taxon>
        <taxon>Streptophyta</taxon>
        <taxon>Embryophyta</taxon>
        <taxon>Tracheophyta</taxon>
        <taxon>Spermatophyta</taxon>
        <taxon>Magnoliopsida</taxon>
        <taxon>eudicotyledons</taxon>
        <taxon>Gunneridae</taxon>
        <taxon>Pentapetalae</taxon>
        <taxon>asterids</taxon>
        <taxon>Ericales</taxon>
        <taxon>Actinidiaceae</taxon>
        <taxon>Actinidia</taxon>
    </lineage>
</organism>
<dbReference type="SUPFAM" id="SSF53756">
    <property type="entry name" value="UDP-Glycosyltransferase/glycogen phosphorylase"/>
    <property type="match status" value="2"/>
</dbReference>
<evidence type="ECO:0000313" key="4">
    <source>
        <dbReference type="Proteomes" id="UP000585474"/>
    </source>
</evidence>
<dbReference type="GO" id="GO:0008194">
    <property type="term" value="F:UDP-glycosyltransferase activity"/>
    <property type="evidence" value="ECO:0007669"/>
    <property type="project" value="UniProtKB-ARBA"/>
</dbReference>
<dbReference type="EMBL" id="BJWL01000001">
    <property type="protein sequence ID" value="GFY81109.1"/>
    <property type="molecule type" value="Genomic_DNA"/>
</dbReference>
<dbReference type="Pfam" id="PF26168">
    <property type="entry name" value="Glyco_transf_N"/>
    <property type="match status" value="1"/>
</dbReference>
<sequence>MEAHKQHPSDNQSSFKQAQVVVIMVAFPCQSHLNQLLQLSCIISSYNIPVHYACSGTHIHQVKHRFTDINRLENTRINFHELPTPHFISPPPNPNASSKFPTHLQPSFEATLHLREPMAALLHTISPTARRVIVIHDALMAYVVQDIATMPNAESYSFSPISAFSSFYEGWELTGKPFMAEKEPEGLPSVAGCYSLEILNFIALQGDFLKLTAGYIYNTCRSIEGTSIDLLAKGEINTNKQIWAIGPLNQGTVGLVVQQWKHPEELVTSSSIAEAVKRLMASKEGEETRKRAEDLGDAARQSVEEGGVSRMELDSFITHITRQTLFNFIMQRTSAALQVGLVVNQWEHREELLTSSTIAEAVKRLMASEEGEELRKRAKELGGAAKQSVKEEDVSHMELDSFIAHITKQVHFLPDHKSANCNSSVSISSHQIPVDHIHPPPTNSRLSSSYKQTDALNSCCTNLISIHCSLE</sequence>
<evidence type="ECO:0000313" key="3">
    <source>
        <dbReference type="EMBL" id="GFY81109.1"/>
    </source>
</evidence>
<comment type="similarity">
    <text evidence="1">Belongs to the UDP-glycosyltransferase family.</text>
</comment>
<keyword evidence="4" id="KW-1185">Reference proteome</keyword>
<dbReference type="FunFam" id="3.40.50.2000:FF:000238">
    <property type="entry name" value="Glycosyltransferase"/>
    <property type="match status" value="1"/>
</dbReference>
<dbReference type="AlphaFoldDB" id="A0A7J0E586"/>
<accession>A0A7J0E586</accession>
<reference evidence="3 4" key="1">
    <citation type="submission" date="2019-07" db="EMBL/GenBank/DDBJ databases">
        <title>De Novo Assembly of kiwifruit Actinidia rufa.</title>
        <authorList>
            <person name="Sugita-Konishi S."/>
            <person name="Sato K."/>
            <person name="Mori E."/>
            <person name="Abe Y."/>
            <person name="Kisaki G."/>
            <person name="Hamano K."/>
            <person name="Suezawa K."/>
            <person name="Otani M."/>
            <person name="Fukuda T."/>
            <person name="Manabe T."/>
            <person name="Gomi K."/>
            <person name="Tabuchi M."/>
            <person name="Akimitsu K."/>
            <person name="Kataoka I."/>
        </authorList>
    </citation>
    <scope>NUCLEOTIDE SEQUENCE [LARGE SCALE GENOMIC DNA]</scope>
    <source>
        <strain evidence="4">cv. Fuchu</strain>
    </source>
</reference>
<dbReference type="OrthoDB" id="5835829at2759"/>
<dbReference type="Proteomes" id="UP000585474">
    <property type="component" value="Unassembled WGS sequence"/>
</dbReference>
<gene>
    <name evidence="3" type="ORF">Acr_01g0009180</name>
</gene>
<evidence type="ECO:0000256" key="1">
    <source>
        <dbReference type="ARBA" id="ARBA00009995"/>
    </source>
</evidence>
<comment type="caution">
    <text evidence="3">The sequence shown here is derived from an EMBL/GenBank/DDBJ whole genome shotgun (WGS) entry which is preliminary data.</text>
</comment>
<proteinExistence type="inferred from homology"/>
<dbReference type="Gene3D" id="3.40.50.2000">
    <property type="entry name" value="Glycogen Phosphorylase B"/>
    <property type="match status" value="5"/>
</dbReference>
<dbReference type="PANTHER" id="PTHR48044">
    <property type="entry name" value="GLYCOSYLTRANSFERASE"/>
    <property type="match status" value="1"/>
</dbReference>
<feature type="domain" description="Glycosyltransferase N-terminal" evidence="2">
    <location>
        <begin position="19"/>
        <end position="250"/>
    </location>
</feature>
<name>A0A7J0E586_9ERIC</name>